<comment type="caution">
    <text evidence="1">The sequence shown here is derived from an EMBL/GenBank/DDBJ whole genome shotgun (WGS) entry which is preliminary data.</text>
</comment>
<accession>A0A4R0RJ71</accession>
<reference evidence="1 2" key="1">
    <citation type="submission" date="2018-11" db="EMBL/GenBank/DDBJ databases">
        <title>Genome assembly of Steccherinum ochraceum LE-BIN_3174, the white-rot fungus of the Steccherinaceae family (The Residual Polyporoid clade, Polyporales, Basidiomycota).</title>
        <authorList>
            <person name="Fedorova T.V."/>
            <person name="Glazunova O.A."/>
            <person name="Landesman E.O."/>
            <person name="Moiseenko K.V."/>
            <person name="Psurtseva N.V."/>
            <person name="Savinova O.S."/>
            <person name="Shakhova N.V."/>
            <person name="Tyazhelova T.V."/>
            <person name="Vasina D.V."/>
        </authorList>
    </citation>
    <scope>NUCLEOTIDE SEQUENCE [LARGE SCALE GENOMIC DNA]</scope>
    <source>
        <strain evidence="1 2">LE-BIN_3174</strain>
    </source>
</reference>
<name>A0A4R0RJ71_9APHY</name>
<dbReference type="AlphaFoldDB" id="A0A4R0RJ71"/>
<evidence type="ECO:0000313" key="2">
    <source>
        <dbReference type="Proteomes" id="UP000292702"/>
    </source>
</evidence>
<keyword evidence="2" id="KW-1185">Reference proteome</keyword>
<organism evidence="1 2">
    <name type="scientific">Steccherinum ochraceum</name>
    <dbReference type="NCBI Taxonomy" id="92696"/>
    <lineage>
        <taxon>Eukaryota</taxon>
        <taxon>Fungi</taxon>
        <taxon>Dikarya</taxon>
        <taxon>Basidiomycota</taxon>
        <taxon>Agaricomycotina</taxon>
        <taxon>Agaricomycetes</taxon>
        <taxon>Polyporales</taxon>
        <taxon>Steccherinaceae</taxon>
        <taxon>Steccherinum</taxon>
    </lineage>
</organism>
<sequence>MLCMRIEEVSAIGADKQDRLLVLATGAQISPSWNSAGTYVYDLSPSWAIPLLLLTLTTPHQPHRKEQLQYRTAPTEDAVMPHKPSTISPDIVAGRVTMETLPGCGVHVTIELACARFSAPPAVALATFQAEAGALYLAGFAQAGDPHAAIILATDSSRGQIYHITTKLGYWAYSSSNQNILGSMSLTSLIKIRDASGGAISPNGLDALLRQVPVPAGAASGECLNWVINAVMLLHQHRVVRLSSAEYLRQEFSQYVPQNRSRATRGSYPGVKVSAYCSA</sequence>
<dbReference type="Proteomes" id="UP000292702">
    <property type="component" value="Unassembled WGS sequence"/>
</dbReference>
<protein>
    <submittedName>
        <fullName evidence="1">Uncharacterized protein</fullName>
    </submittedName>
</protein>
<dbReference type="EMBL" id="RWJN01000203">
    <property type="protein sequence ID" value="TCD65019.1"/>
    <property type="molecule type" value="Genomic_DNA"/>
</dbReference>
<proteinExistence type="predicted"/>
<evidence type="ECO:0000313" key="1">
    <source>
        <dbReference type="EMBL" id="TCD65019.1"/>
    </source>
</evidence>
<gene>
    <name evidence="1" type="ORF">EIP91_003340</name>
</gene>
<dbReference type="OrthoDB" id="3016366at2759"/>